<keyword evidence="9" id="KW-1185">Reference proteome</keyword>
<feature type="compositionally biased region" description="Acidic residues" evidence="6">
    <location>
        <begin position="713"/>
        <end position="724"/>
    </location>
</feature>
<feature type="compositionally biased region" description="Basic and acidic residues" evidence="6">
    <location>
        <begin position="173"/>
        <end position="184"/>
    </location>
</feature>
<feature type="region of interest" description="Disordered" evidence="6">
    <location>
        <begin position="1580"/>
        <end position="1661"/>
    </location>
</feature>
<organism evidence="8 9">
    <name type="scientific">Cirrhinus molitorella</name>
    <name type="common">mud carp</name>
    <dbReference type="NCBI Taxonomy" id="172907"/>
    <lineage>
        <taxon>Eukaryota</taxon>
        <taxon>Metazoa</taxon>
        <taxon>Chordata</taxon>
        <taxon>Craniata</taxon>
        <taxon>Vertebrata</taxon>
        <taxon>Euteleostomi</taxon>
        <taxon>Actinopterygii</taxon>
        <taxon>Neopterygii</taxon>
        <taxon>Teleostei</taxon>
        <taxon>Ostariophysi</taxon>
        <taxon>Cypriniformes</taxon>
        <taxon>Cyprinidae</taxon>
        <taxon>Labeoninae</taxon>
        <taxon>Labeonini</taxon>
        <taxon>Cirrhinus</taxon>
    </lineage>
</organism>
<evidence type="ECO:0000256" key="4">
    <source>
        <dbReference type="ARBA" id="ARBA00023136"/>
    </source>
</evidence>
<dbReference type="InterPro" id="IPR028540">
    <property type="entry name" value="AKAP12"/>
</dbReference>
<feature type="compositionally biased region" description="Polar residues" evidence="6">
    <location>
        <begin position="949"/>
        <end position="960"/>
    </location>
</feature>
<keyword evidence="3" id="KW-0112">Calmodulin-binding</keyword>
<feature type="compositionally biased region" description="Polar residues" evidence="6">
    <location>
        <begin position="98"/>
        <end position="109"/>
    </location>
</feature>
<accession>A0ABR3LPW0</accession>
<name>A0ABR3LPW0_9TELE</name>
<evidence type="ECO:0000313" key="9">
    <source>
        <dbReference type="Proteomes" id="UP001558613"/>
    </source>
</evidence>
<dbReference type="PANTHER" id="PTHR23209:SF4">
    <property type="entry name" value="A-KINASE ANCHOR PROTEIN 12"/>
    <property type="match status" value="1"/>
</dbReference>
<feature type="compositionally biased region" description="Polar residues" evidence="6">
    <location>
        <begin position="529"/>
        <end position="544"/>
    </location>
</feature>
<feature type="compositionally biased region" description="Basic and acidic residues" evidence="6">
    <location>
        <begin position="1475"/>
        <end position="1494"/>
    </location>
</feature>
<evidence type="ECO:0000313" key="8">
    <source>
        <dbReference type="EMBL" id="KAL1253662.1"/>
    </source>
</evidence>
<gene>
    <name evidence="8" type="ORF">QQF64_015891</name>
</gene>
<proteinExistence type="predicted"/>
<feature type="compositionally biased region" description="Low complexity" evidence="6">
    <location>
        <begin position="311"/>
        <end position="328"/>
    </location>
</feature>
<dbReference type="Pfam" id="PF03832">
    <property type="entry name" value="WSK"/>
    <property type="match status" value="2"/>
</dbReference>
<feature type="region of interest" description="Disordered" evidence="6">
    <location>
        <begin position="1474"/>
        <end position="1547"/>
    </location>
</feature>
<feature type="compositionally biased region" description="Basic and acidic residues" evidence="6">
    <location>
        <begin position="349"/>
        <end position="363"/>
    </location>
</feature>
<evidence type="ECO:0000256" key="3">
    <source>
        <dbReference type="ARBA" id="ARBA00022860"/>
    </source>
</evidence>
<comment type="subcellular location">
    <subcellularLocation>
        <location evidence="1">Membrane</location>
        <topology evidence="1">Lipid-anchor</topology>
    </subcellularLocation>
</comment>
<dbReference type="PROSITE" id="PS51893">
    <property type="entry name" value="AKAP_CAM_BD"/>
    <property type="match status" value="2"/>
</dbReference>
<feature type="compositionally biased region" description="Basic and acidic residues" evidence="6">
    <location>
        <begin position="136"/>
        <end position="151"/>
    </location>
</feature>
<sequence length="1661" mass="180318">MGGGLLKVNLQTRFNTFPKQTTLGTDCRANLHGLLDTYFPLNARYLTKSGEAATLFIMGATPSVQRDAKSPEDAPEDIGAELSDTQDGENVDGKPLQKNGQISISSLNGKTDDQTEYNGHSEENPPAEVGQTDSVSQKEDSPETIEVHQEEVAPQINGEKEDESANADEITTTEEKAVEEKQEEANEVGFKKIFRFVGFKFTLKKDKNEKTEPVQLLTVKEAEAGEDATSEEKKEEPATEEDKPVEDKSPETTEKEQATEATTEEVTEKAEEPTDQTVAEAPSETENATEEVTEKSAEEVEAISEKEPEAEVPTESPTSPPSQETQSPFKRFFTQGIFSNLRKKASFKKAKDEELVKEKSAEEDIKETEETAEGVTEGTEEAKVDTEEAKVDAEKEPAEGEQVEKPSEKVETKAETTTETTPAEKEEPQDVKVEPEATSEAETLTQTETAEAPAAETAAEAQATDDSKPSDKPDVSEAVTTEAEILSSQEKSKAQGSPLKKLFTGAGLKKLSSKKQKNKKEVESKQTESSEQVAENIQSSTETAEPQKPDSGASSPEESVEHVVGEVTQAEMAQAEVAQAMETDGEPATSDSEKKKDGILPWSSFKKLVTPKKRVKRPSESEDEAPVDKPKSSTLSSTESAVFDDKTDEPKPSEEVPSESKEESQAESKAETKAEKPEPVAEEPKRKMDTSVSWEALICVGSAKKRARKTSDSDDEEPKIEEEAQQSGEEQVKTTESPLVSSGEADHENLASSPEPEEELVSTWESFKRLVTHRKKPKSEDKSDEASGPEHTTSDSEAPKEESSFSLRKLIPRRKKKSDGKQEQVSSDVGSAEDDSDTPAVVPLSEYDNEPAAEVAVKAEEVKQESAPVTQGKASAEDRSPSWISTAVENVEDETEGKQLSDIPEEGDTAATPKSADNTIAEDIVELTSEAVTALEQVEETEMVSAVSRVTASPVTSGETTPVPGDGVEKKTDVVLQEAVETISVTTSAMAVTVTKEQEEVVAVTTDTLVVESAIKEETTVLVAHEKTEATTVCTGLDASEIKVMEEEVLTQKPLVESATVVSQVLVTELAVEDKTQEPEKATVTEVEVHEAQMSGGQTELKENAVEEKAQFEEIKETPEAETVTDLQEVAAVKVALINAVQQEPEILEEPVVAEKSPQVEAAGPAEPTVEESICAQTVEFTEVAVAEGEKVQELEDVKEAKASAELASVEGVAMAVTEEVMATLPEVPASQPAGSTEDPIPVVASTEEFAVIKETVCVVSSTTETTESHSGDLAHETVMENVGDHKIQVVVSDAEVVSAQEVVEEKSEVTTTKDSVVVDEVIENVKEESEVIQTTQVTEAEIIVKQSSVIVQEVIQNVVENLAEVHAEQKVSEKITEEVESCTTSVDVKFEEASAVSGMVEEKSSTEVVLEEKAPLETCLVQSTASDDDEQTRIVTEKPVKTVNDAILITETVQVSITDELQPQNEEVATVSVEDVHQETEVTKSEVELKQAEEETFSGTAESEEGKSQVESHPKEVPTEVQQETQASEVSEAMPEEKMTETSEEQIVAEQCQMAQEVQIETAQEFNVGVINVINADDVPVQDTETNMKEESSEGQESEDKPQKDLEEPQAEWRRSRKRPSLSPQRLSRCHEQCACKKQSHDWGTELSGKQEVSGSHGGH</sequence>
<feature type="compositionally biased region" description="Basic and acidic residues" evidence="6">
    <location>
        <begin position="643"/>
        <end position="689"/>
    </location>
</feature>
<reference evidence="8 9" key="1">
    <citation type="submission" date="2023-09" db="EMBL/GenBank/DDBJ databases">
        <authorList>
            <person name="Wang M."/>
        </authorList>
    </citation>
    <scope>NUCLEOTIDE SEQUENCE [LARGE SCALE GENOMIC DNA]</scope>
    <source>
        <strain evidence="8">GT-2023</strain>
        <tissue evidence="8">Liver</tissue>
    </source>
</reference>
<feature type="domain" description="A kinase-anchoring proteins AKAP-5 and AKAP-12 calmodulin (CaM)-binding" evidence="7">
    <location>
        <begin position="599"/>
        <end position="619"/>
    </location>
</feature>
<feature type="domain" description="A kinase-anchoring proteins AKAP-5 and AKAP-12 calmodulin (CaM)-binding" evidence="7">
    <location>
        <begin position="761"/>
        <end position="781"/>
    </location>
</feature>
<evidence type="ECO:0000256" key="1">
    <source>
        <dbReference type="ARBA" id="ARBA00004635"/>
    </source>
</evidence>
<dbReference type="PANTHER" id="PTHR23209">
    <property type="entry name" value="A-KINASE ANCHOR PROTEIN 12"/>
    <property type="match status" value="1"/>
</dbReference>
<evidence type="ECO:0000256" key="6">
    <source>
        <dbReference type="SAM" id="MobiDB-lite"/>
    </source>
</evidence>
<feature type="compositionally biased region" description="Basic and acidic residues" evidence="6">
    <location>
        <begin position="1630"/>
        <end position="1645"/>
    </location>
</feature>
<feature type="compositionally biased region" description="Basic and acidic residues" evidence="6">
    <location>
        <begin position="380"/>
        <end position="435"/>
    </location>
</feature>
<feature type="compositionally biased region" description="Basic and acidic residues" evidence="6">
    <location>
        <begin position="230"/>
        <end position="258"/>
    </location>
</feature>
<keyword evidence="2" id="KW-0597">Phosphoprotein</keyword>
<feature type="compositionally biased region" description="Basic and acidic residues" evidence="6">
    <location>
        <begin position="1505"/>
        <end position="1519"/>
    </location>
</feature>
<feature type="compositionally biased region" description="Basic and acidic residues" evidence="6">
    <location>
        <begin position="465"/>
        <end position="475"/>
    </location>
</feature>
<feature type="compositionally biased region" description="Polar residues" evidence="6">
    <location>
        <begin position="725"/>
        <end position="740"/>
    </location>
</feature>
<dbReference type="Proteomes" id="UP001558613">
    <property type="component" value="Unassembled WGS sequence"/>
</dbReference>
<feature type="compositionally biased region" description="Low complexity" evidence="6">
    <location>
        <begin position="566"/>
        <end position="582"/>
    </location>
</feature>
<feature type="compositionally biased region" description="Low complexity" evidence="6">
    <location>
        <begin position="436"/>
        <end position="464"/>
    </location>
</feature>
<feature type="region of interest" description="Disordered" evidence="6">
    <location>
        <begin position="205"/>
        <end position="917"/>
    </location>
</feature>
<feature type="compositionally biased region" description="Basic and acidic residues" evidence="6">
    <location>
        <begin position="792"/>
        <end position="803"/>
    </location>
</feature>
<evidence type="ECO:0000256" key="2">
    <source>
        <dbReference type="ARBA" id="ARBA00022553"/>
    </source>
</evidence>
<dbReference type="EMBL" id="JAYMGO010000020">
    <property type="protein sequence ID" value="KAL1253662.1"/>
    <property type="molecule type" value="Genomic_DNA"/>
</dbReference>
<feature type="compositionally biased region" description="Basic and acidic residues" evidence="6">
    <location>
        <begin position="292"/>
        <end position="309"/>
    </location>
</feature>
<feature type="compositionally biased region" description="Acidic residues" evidence="6">
    <location>
        <begin position="73"/>
        <end position="90"/>
    </location>
</feature>
<feature type="compositionally biased region" description="Basic and acidic residues" evidence="6">
    <location>
        <begin position="1587"/>
        <end position="1615"/>
    </location>
</feature>
<protein>
    <recommendedName>
        <fullName evidence="7">A kinase-anchoring proteins AKAP-5 and AKAP-12 calmodulin (CaM)-binding domain-containing protein</fullName>
    </recommendedName>
</protein>
<keyword evidence="5" id="KW-0449">Lipoprotein</keyword>
<evidence type="ECO:0000256" key="5">
    <source>
        <dbReference type="ARBA" id="ARBA00023288"/>
    </source>
</evidence>
<evidence type="ECO:0000259" key="7">
    <source>
        <dbReference type="PROSITE" id="PS51893"/>
    </source>
</evidence>
<dbReference type="InterPro" id="IPR001573">
    <property type="entry name" value="AKAP_WSK"/>
</dbReference>
<feature type="region of interest" description="Disordered" evidence="6">
    <location>
        <begin position="64"/>
        <end position="186"/>
    </location>
</feature>
<feature type="compositionally biased region" description="Basic and acidic residues" evidence="6">
    <location>
        <begin position="519"/>
        <end position="528"/>
    </location>
</feature>
<feature type="region of interest" description="Disordered" evidence="6">
    <location>
        <begin position="949"/>
        <end position="968"/>
    </location>
</feature>
<comment type="caution">
    <text evidence="8">The sequence shown here is derived from an EMBL/GenBank/DDBJ whole genome shotgun (WGS) entry which is preliminary data.</text>
</comment>
<feature type="compositionally biased region" description="Polar residues" evidence="6">
    <location>
        <begin position="1521"/>
        <end position="1530"/>
    </location>
</feature>
<keyword evidence="4" id="KW-0472">Membrane</keyword>